<evidence type="ECO:0000313" key="2">
    <source>
        <dbReference type="Proteomes" id="UP000824120"/>
    </source>
</evidence>
<proteinExistence type="predicted"/>
<comment type="caution">
    <text evidence="1">The sequence shown here is derived from an EMBL/GenBank/DDBJ whole genome shotgun (WGS) entry which is preliminary data.</text>
</comment>
<dbReference type="EMBL" id="JACXVP010000007">
    <property type="protein sequence ID" value="KAG5594745.1"/>
    <property type="molecule type" value="Genomic_DNA"/>
</dbReference>
<dbReference type="Proteomes" id="UP000824120">
    <property type="component" value="Chromosome 7"/>
</dbReference>
<name>A0A9J5Y2T6_SOLCO</name>
<keyword evidence="2" id="KW-1185">Reference proteome</keyword>
<gene>
    <name evidence="1" type="ORF">H5410_035977</name>
</gene>
<accession>A0A9J5Y2T6</accession>
<organism evidence="1 2">
    <name type="scientific">Solanum commersonii</name>
    <name type="common">Commerson's wild potato</name>
    <name type="synonym">Commerson's nightshade</name>
    <dbReference type="NCBI Taxonomy" id="4109"/>
    <lineage>
        <taxon>Eukaryota</taxon>
        <taxon>Viridiplantae</taxon>
        <taxon>Streptophyta</taxon>
        <taxon>Embryophyta</taxon>
        <taxon>Tracheophyta</taxon>
        <taxon>Spermatophyta</taxon>
        <taxon>Magnoliopsida</taxon>
        <taxon>eudicotyledons</taxon>
        <taxon>Gunneridae</taxon>
        <taxon>Pentapetalae</taxon>
        <taxon>asterids</taxon>
        <taxon>lamiids</taxon>
        <taxon>Solanales</taxon>
        <taxon>Solanaceae</taxon>
        <taxon>Solanoideae</taxon>
        <taxon>Solaneae</taxon>
        <taxon>Solanum</taxon>
    </lineage>
</organism>
<dbReference type="AlphaFoldDB" id="A0A9J5Y2T6"/>
<protein>
    <submittedName>
        <fullName evidence="1">Uncharacterized protein</fullName>
    </submittedName>
</protein>
<sequence>MTRWWSWQRKERVRTDEHETNLFSTVPLKNLSTSSTLRAMIDQHGSPVKQATNKHFFQGKILVVPSGPLGIPFPAIFHHRILLHPFHSYLSFFVPTIGDDTIYFVVGFKSFDITRGVSRAETWYDWVERGRKMMIRMSISQKTMEWLAFASRSIEADSGNSRCKWKYRDRPWSSFAQGITTNRSLC</sequence>
<reference evidence="1 2" key="1">
    <citation type="submission" date="2020-09" db="EMBL/GenBank/DDBJ databases">
        <title>De no assembly of potato wild relative species, Solanum commersonii.</title>
        <authorList>
            <person name="Cho K."/>
        </authorList>
    </citation>
    <scope>NUCLEOTIDE SEQUENCE [LARGE SCALE GENOMIC DNA]</scope>
    <source>
        <strain evidence="1">LZ3.2</strain>
        <tissue evidence="1">Leaf</tissue>
    </source>
</reference>
<evidence type="ECO:0000313" key="1">
    <source>
        <dbReference type="EMBL" id="KAG5594745.1"/>
    </source>
</evidence>